<dbReference type="EMBL" id="JAINUF010000014">
    <property type="protein sequence ID" value="KAJ8343083.1"/>
    <property type="molecule type" value="Genomic_DNA"/>
</dbReference>
<sequence>MAGEAPEWSCNLLLLTFTSAVSAFTRGPPLKVSWDENIGEPRGRFAFSLSLSHMQRHTKHFILKALLSGPPSGGTVDLSGIPLGVRDVERLSAHLQRHQARVCSLELGFTELTDEAFLLLLPVLGSLPRLETLALNGNRLTRAVLRDLTDVLKDPARFPAVTWIDLGNNVDIFSLPQPFLVSLRKRCPKQGNLPTILEFGESQASEPDGRAGAGGGAGDDGTESLGDLRSDTEGEADGEAEAIVEMIDLNDDTLSGGEEETEEDGAWGESERWRVEAKERVGGSVDAQGERNGEEKEEAEEKEEIPTCSFQPSCAVKSQETPGHIQPTGGQEEKGWATSNQT</sequence>
<dbReference type="Gene3D" id="3.80.10.10">
    <property type="entry name" value="Ribonuclease Inhibitor"/>
    <property type="match status" value="1"/>
</dbReference>
<feature type="compositionally biased region" description="Polar residues" evidence="1">
    <location>
        <begin position="308"/>
        <end position="321"/>
    </location>
</feature>
<accession>A0A9Q1EQN5</accession>
<gene>
    <name evidence="3" type="ORF">SKAU_G00330110</name>
</gene>
<dbReference type="AlphaFoldDB" id="A0A9Q1EQN5"/>
<keyword evidence="4" id="KW-1185">Reference proteome</keyword>
<evidence type="ECO:0000256" key="1">
    <source>
        <dbReference type="SAM" id="MobiDB-lite"/>
    </source>
</evidence>
<feature type="compositionally biased region" description="Acidic residues" evidence="1">
    <location>
        <begin position="257"/>
        <end position="266"/>
    </location>
</feature>
<evidence type="ECO:0000313" key="3">
    <source>
        <dbReference type="EMBL" id="KAJ8343083.1"/>
    </source>
</evidence>
<feature type="region of interest" description="Disordered" evidence="1">
    <location>
        <begin position="249"/>
        <end position="342"/>
    </location>
</feature>
<feature type="region of interest" description="Disordered" evidence="1">
    <location>
        <begin position="199"/>
        <end position="236"/>
    </location>
</feature>
<feature type="chain" id="PRO_5040303556" description="Leucine-rich repeat-containing protein 75A" evidence="2">
    <location>
        <begin position="24"/>
        <end position="342"/>
    </location>
</feature>
<evidence type="ECO:0000256" key="2">
    <source>
        <dbReference type="SAM" id="SignalP"/>
    </source>
</evidence>
<organism evidence="3 4">
    <name type="scientific">Synaphobranchus kaupii</name>
    <name type="common">Kaup's arrowtooth eel</name>
    <dbReference type="NCBI Taxonomy" id="118154"/>
    <lineage>
        <taxon>Eukaryota</taxon>
        <taxon>Metazoa</taxon>
        <taxon>Chordata</taxon>
        <taxon>Craniata</taxon>
        <taxon>Vertebrata</taxon>
        <taxon>Euteleostomi</taxon>
        <taxon>Actinopterygii</taxon>
        <taxon>Neopterygii</taxon>
        <taxon>Teleostei</taxon>
        <taxon>Anguilliformes</taxon>
        <taxon>Synaphobranchidae</taxon>
        <taxon>Synaphobranchus</taxon>
    </lineage>
</organism>
<keyword evidence="2" id="KW-0732">Signal</keyword>
<evidence type="ECO:0000313" key="4">
    <source>
        <dbReference type="Proteomes" id="UP001152622"/>
    </source>
</evidence>
<dbReference type="InterPro" id="IPR032675">
    <property type="entry name" value="LRR_dom_sf"/>
</dbReference>
<name>A0A9Q1EQN5_SYNKA</name>
<reference evidence="3" key="1">
    <citation type="journal article" date="2023" name="Science">
        <title>Genome structures resolve the early diversification of teleost fishes.</title>
        <authorList>
            <person name="Parey E."/>
            <person name="Louis A."/>
            <person name="Montfort J."/>
            <person name="Bouchez O."/>
            <person name="Roques C."/>
            <person name="Iampietro C."/>
            <person name="Lluch J."/>
            <person name="Castinel A."/>
            <person name="Donnadieu C."/>
            <person name="Desvignes T."/>
            <person name="Floi Bucao C."/>
            <person name="Jouanno E."/>
            <person name="Wen M."/>
            <person name="Mejri S."/>
            <person name="Dirks R."/>
            <person name="Jansen H."/>
            <person name="Henkel C."/>
            <person name="Chen W.J."/>
            <person name="Zahm M."/>
            <person name="Cabau C."/>
            <person name="Klopp C."/>
            <person name="Thompson A.W."/>
            <person name="Robinson-Rechavi M."/>
            <person name="Braasch I."/>
            <person name="Lecointre G."/>
            <person name="Bobe J."/>
            <person name="Postlethwait J.H."/>
            <person name="Berthelot C."/>
            <person name="Roest Crollius H."/>
            <person name="Guiguen Y."/>
        </authorList>
    </citation>
    <scope>NUCLEOTIDE SEQUENCE</scope>
    <source>
        <strain evidence="3">WJC10195</strain>
    </source>
</reference>
<dbReference type="SUPFAM" id="SSF52047">
    <property type="entry name" value="RNI-like"/>
    <property type="match status" value="1"/>
</dbReference>
<dbReference type="PANTHER" id="PTHR39654:SF3">
    <property type="entry name" value="LEUCINE RICH REPEAT CONTAINING 75A"/>
    <property type="match status" value="1"/>
</dbReference>
<proteinExistence type="predicted"/>
<dbReference type="OrthoDB" id="9979103at2759"/>
<protein>
    <recommendedName>
        <fullName evidence="5">Leucine-rich repeat-containing protein 75A</fullName>
    </recommendedName>
</protein>
<dbReference type="Proteomes" id="UP001152622">
    <property type="component" value="Chromosome 14"/>
</dbReference>
<dbReference type="PANTHER" id="PTHR39654">
    <property type="entry name" value="LEUCINE-RICH REPEAT-CONTAINING PROTEIN 75A-LIKE ISOFORM X1"/>
    <property type="match status" value="1"/>
</dbReference>
<feature type="compositionally biased region" description="Basic and acidic residues" evidence="1">
    <location>
        <begin position="269"/>
        <end position="281"/>
    </location>
</feature>
<evidence type="ECO:0008006" key="5">
    <source>
        <dbReference type="Google" id="ProtNLM"/>
    </source>
</evidence>
<feature type="signal peptide" evidence="2">
    <location>
        <begin position="1"/>
        <end position="23"/>
    </location>
</feature>
<comment type="caution">
    <text evidence="3">The sequence shown here is derived from an EMBL/GenBank/DDBJ whole genome shotgun (WGS) entry which is preliminary data.</text>
</comment>